<comment type="caution">
    <text evidence="9">The sequence shown here is derived from an EMBL/GenBank/DDBJ whole genome shotgun (WGS) entry which is preliminary data.</text>
</comment>
<keyword evidence="4" id="KW-0548">Nucleotidyltransferase</keyword>
<reference evidence="9" key="2">
    <citation type="journal article" date="2021" name="PeerJ">
        <title>Extensive microbial diversity within the chicken gut microbiome revealed by metagenomics and culture.</title>
        <authorList>
            <person name="Gilroy R."/>
            <person name="Ravi A."/>
            <person name="Getino M."/>
            <person name="Pursley I."/>
            <person name="Horton D.L."/>
            <person name="Alikhan N.F."/>
            <person name="Baker D."/>
            <person name="Gharbi K."/>
            <person name="Hall N."/>
            <person name="Watson M."/>
            <person name="Adriaenssens E.M."/>
            <person name="Foster-Nyarko E."/>
            <person name="Jarju S."/>
            <person name="Secka A."/>
            <person name="Antonio M."/>
            <person name="Oren A."/>
            <person name="Chaudhuri R.R."/>
            <person name="La Ragione R."/>
            <person name="Hildebrand F."/>
            <person name="Pallen M.J."/>
        </authorList>
    </citation>
    <scope>NUCLEOTIDE SEQUENCE</scope>
    <source>
        <strain evidence="9">17113</strain>
    </source>
</reference>
<name>A0A9D9GW98_9FIRM</name>
<dbReference type="GO" id="GO:0046872">
    <property type="term" value="F:metal ion binding"/>
    <property type="evidence" value="ECO:0007669"/>
    <property type="project" value="UniProtKB-KW"/>
</dbReference>
<evidence type="ECO:0000256" key="7">
    <source>
        <dbReference type="RuleBase" id="RU003953"/>
    </source>
</evidence>
<evidence type="ECO:0000256" key="3">
    <source>
        <dbReference type="ARBA" id="ARBA00022694"/>
    </source>
</evidence>
<dbReference type="InterPro" id="IPR050264">
    <property type="entry name" value="Bact_CCA-adding_enz_type3_sf"/>
</dbReference>
<protein>
    <submittedName>
        <fullName evidence="9">CCA tRNA nucleotidyltransferase</fullName>
    </submittedName>
</protein>
<dbReference type="GO" id="GO:0000049">
    <property type="term" value="F:tRNA binding"/>
    <property type="evidence" value="ECO:0007669"/>
    <property type="project" value="TreeGrafter"/>
</dbReference>
<evidence type="ECO:0000256" key="1">
    <source>
        <dbReference type="ARBA" id="ARBA00001946"/>
    </source>
</evidence>
<keyword evidence="3" id="KW-0819">tRNA processing</keyword>
<keyword evidence="5" id="KW-0479">Metal-binding</keyword>
<keyword evidence="6" id="KW-0460">Magnesium</keyword>
<dbReference type="Proteomes" id="UP000823634">
    <property type="component" value="Unassembled WGS sequence"/>
</dbReference>
<proteinExistence type="inferred from homology"/>
<comment type="cofactor">
    <cofactor evidence="1">
        <name>Mg(2+)</name>
        <dbReference type="ChEBI" id="CHEBI:18420"/>
    </cofactor>
</comment>
<dbReference type="Gene3D" id="3.30.460.10">
    <property type="entry name" value="Beta Polymerase, domain 2"/>
    <property type="match status" value="1"/>
</dbReference>
<dbReference type="AlphaFoldDB" id="A0A9D9GW98"/>
<dbReference type="Pfam" id="PF01743">
    <property type="entry name" value="PolyA_pol"/>
    <property type="match status" value="1"/>
</dbReference>
<dbReference type="PANTHER" id="PTHR46173">
    <property type="entry name" value="CCA TRNA NUCLEOTIDYLTRANSFERASE 1, MITOCHONDRIAL"/>
    <property type="match status" value="1"/>
</dbReference>
<gene>
    <name evidence="9" type="ORF">IAC61_04810</name>
</gene>
<evidence type="ECO:0000313" key="10">
    <source>
        <dbReference type="Proteomes" id="UP000823634"/>
    </source>
</evidence>
<evidence type="ECO:0000256" key="2">
    <source>
        <dbReference type="ARBA" id="ARBA00022679"/>
    </source>
</evidence>
<sequence length="200" mass="23144">MELLSLIRIVNSRLGGVGECYAVGGTVRDFLLGEEVADFDFALSCTPDQFLLRFPEADDSFARYGSFGLSLSSRRLDLTCFRRESSYLDSRHPSKLTFGVSMMEDSVRRDFTVNALYMDERGDVYDFHGGLFDLKRRVLRFIGDPAKRINEDPLRILRAERFQRRLGFCIDSQAKEKIEELRPLLRRLNPQKAEMERRKG</sequence>
<evidence type="ECO:0000256" key="4">
    <source>
        <dbReference type="ARBA" id="ARBA00022695"/>
    </source>
</evidence>
<feature type="domain" description="Poly A polymerase head" evidence="8">
    <location>
        <begin position="20"/>
        <end position="140"/>
    </location>
</feature>
<evidence type="ECO:0000256" key="5">
    <source>
        <dbReference type="ARBA" id="ARBA00022723"/>
    </source>
</evidence>
<dbReference type="SUPFAM" id="SSF81891">
    <property type="entry name" value="Poly A polymerase C-terminal region-like"/>
    <property type="match status" value="1"/>
</dbReference>
<reference evidence="9" key="1">
    <citation type="submission" date="2020-10" db="EMBL/GenBank/DDBJ databases">
        <authorList>
            <person name="Gilroy R."/>
        </authorList>
    </citation>
    <scope>NUCLEOTIDE SEQUENCE</scope>
    <source>
        <strain evidence="9">17113</strain>
    </source>
</reference>
<dbReference type="PANTHER" id="PTHR46173:SF1">
    <property type="entry name" value="CCA TRNA NUCLEOTIDYLTRANSFERASE 1, MITOCHONDRIAL"/>
    <property type="match status" value="1"/>
</dbReference>
<accession>A0A9D9GW98</accession>
<dbReference type="GO" id="GO:0016779">
    <property type="term" value="F:nucleotidyltransferase activity"/>
    <property type="evidence" value="ECO:0007669"/>
    <property type="project" value="UniProtKB-KW"/>
</dbReference>
<dbReference type="GO" id="GO:0008033">
    <property type="term" value="P:tRNA processing"/>
    <property type="evidence" value="ECO:0007669"/>
    <property type="project" value="UniProtKB-KW"/>
</dbReference>
<dbReference type="EMBL" id="JADINA010000032">
    <property type="protein sequence ID" value="MBO8426622.1"/>
    <property type="molecule type" value="Genomic_DNA"/>
</dbReference>
<keyword evidence="2 7" id="KW-0808">Transferase</keyword>
<dbReference type="InterPro" id="IPR043519">
    <property type="entry name" value="NT_sf"/>
</dbReference>
<evidence type="ECO:0000256" key="6">
    <source>
        <dbReference type="ARBA" id="ARBA00022842"/>
    </source>
</evidence>
<keyword evidence="7" id="KW-0694">RNA-binding</keyword>
<dbReference type="SUPFAM" id="SSF81301">
    <property type="entry name" value="Nucleotidyltransferase"/>
    <property type="match status" value="1"/>
</dbReference>
<organism evidence="9 10">
    <name type="scientific">Candidatus Alloenteromonas pullistercoris</name>
    <dbReference type="NCBI Taxonomy" id="2840785"/>
    <lineage>
        <taxon>Bacteria</taxon>
        <taxon>Bacillati</taxon>
        <taxon>Bacillota</taxon>
        <taxon>Bacillota incertae sedis</taxon>
        <taxon>Candidatus Alloenteromonas</taxon>
    </lineage>
</organism>
<evidence type="ECO:0000259" key="8">
    <source>
        <dbReference type="Pfam" id="PF01743"/>
    </source>
</evidence>
<evidence type="ECO:0000313" key="9">
    <source>
        <dbReference type="EMBL" id="MBO8426622.1"/>
    </source>
</evidence>
<dbReference type="Gene3D" id="1.10.3090.10">
    <property type="entry name" value="cca-adding enzyme, domain 2"/>
    <property type="match status" value="1"/>
</dbReference>
<dbReference type="InterPro" id="IPR002646">
    <property type="entry name" value="PolA_pol_head_dom"/>
</dbReference>
<comment type="similarity">
    <text evidence="7">Belongs to the tRNA nucleotidyltransferase/poly(A) polymerase family.</text>
</comment>